<proteinExistence type="predicted"/>
<evidence type="ECO:0000313" key="1">
    <source>
        <dbReference type="EMBL" id="SIT43778.1"/>
    </source>
</evidence>
<dbReference type="Proteomes" id="UP000187012">
    <property type="component" value="Unassembled WGS sequence"/>
</dbReference>
<organism evidence="1 2">
    <name type="scientific">Paraburkholderia ribeironis</name>
    <dbReference type="NCBI Taxonomy" id="1247936"/>
    <lineage>
        <taxon>Bacteria</taxon>
        <taxon>Pseudomonadati</taxon>
        <taxon>Pseudomonadota</taxon>
        <taxon>Betaproteobacteria</taxon>
        <taxon>Burkholderiales</taxon>
        <taxon>Burkholderiaceae</taxon>
        <taxon>Paraburkholderia</taxon>
    </lineage>
</organism>
<dbReference type="InterPro" id="IPR036520">
    <property type="entry name" value="UPF0759_sf"/>
</dbReference>
<dbReference type="Gene3D" id="3.20.20.410">
    <property type="entry name" value="Protein of unknown function UPF0759"/>
    <property type="match status" value="1"/>
</dbReference>
<reference evidence="1 2" key="1">
    <citation type="submission" date="2016-12" db="EMBL/GenBank/DDBJ databases">
        <authorList>
            <person name="Song W.-J."/>
            <person name="Kurnit D.M."/>
        </authorList>
    </citation>
    <scope>NUCLEOTIDE SEQUENCE [LARGE SCALE GENOMIC DNA]</scope>
    <source>
        <strain evidence="1 2">STM7296</strain>
    </source>
</reference>
<accession>A0A1N7S9X7</accession>
<dbReference type="SUPFAM" id="SSF117396">
    <property type="entry name" value="TM1631-like"/>
    <property type="match status" value="1"/>
</dbReference>
<dbReference type="AlphaFoldDB" id="A0A1N7S9X7"/>
<dbReference type="EMBL" id="CYGX02000045">
    <property type="protein sequence ID" value="SIT43778.1"/>
    <property type="molecule type" value="Genomic_DNA"/>
</dbReference>
<evidence type="ECO:0008006" key="3">
    <source>
        <dbReference type="Google" id="ProtNLM"/>
    </source>
</evidence>
<sequence length="69" mass="7784">MPQSAARVRSHMSMKQSGDVRIGISGWRYEGWRNSFYPAGLKQTEELQYASSSCVISKQRGHTACCTDR</sequence>
<keyword evidence="2" id="KW-1185">Reference proteome</keyword>
<protein>
    <recommendedName>
        <fullName evidence="3">DUF72 domain-containing protein</fullName>
    </recommendedName>
</protein>
<name>A0A1N7S9X7_9BURK</name>
<evidence type="ECO:0000313" key="2">
    <source>
        <dbReference type="Proteomes" id="UP000187012"/>
    </source>
</evidence>
<gene>
    <name evidence="1" type="ORF">BN2475_450048</name>
</gene>
<dbReference type="STRING" id="1247936.BN2475_450048"/>